<organism evidence="1 2">
    <name type="scientific">Candidatus Marsarchaeota G2 archaeon BE_D</name>
    <dbReference type="NCBI Taxonomy" id="1978158"/>
    <lineage>
        <taxon>Archaea</taxon>
        <taxon>Candidatus Marsarchaeota</taxon>
        <taxon>Candidatus Marsarchaeota group 2</taxon>
    </lineage>
</organism>
<dbReference type="EMBL" id="NEXF01000746">
    <property type="protein sequence ID" value="PSO03712.1"/>
    <property type="molecule type" value="Genomic_DNA"/>
</dbReference>
<gene>
    <name evidence="1" type="ORF">B9Q04_19975</name>
</gene>
<sequence>MYREVLEEAKAFESLPEAEEEKGERRKLDERVLQAFGVSMKADALTKLYELLKEEPMIL</sequence>
<dbReference type="AlphaFoldDB" id="A0A2R6BYK1"/>
<comment type="caution">
    <text evidence="1">The sequence shown here is derived from an EMBL/GenBank/DDBJ whole genome shotgun (WGS) entry which is preliminary data.</text>
</comment>
<proteinExistence type="predicted"/>
<protein>
    <submittedName>
        <fullName evidence="1">Uncharacterized protein</fullName>
    </submittedName>
</protein>
<evidence type="ECO:0000313" key="1">
    <source>
        <dbReference type="EMBL" id="PSO03712.1"/>
    </source>
</evidence>
<accession>A0A2R6BYK1</accession>
<name>A0A2R6BYK1_9ARCH</name>
<dbReference type="Proteomes" id="UP000242015">
    <property type="component" value="Unassembled WGS sequence"/>
</dbReference>
<reference evidence="1 2" key="1">
    <citation type="submission" date="2017-04" db="EMBL/GenBank/DDBJ databases">
        <title>Novel microbial lineages endemic to geothermal iron-oxide mats fill important gaps in the evolutionary history of Archaea.</title>
        <authorList>
            <person name="Jay Z.J."/>
            <person name="Beam J.P."/>
            <person name="Dlakic M."/>
            <person name="Rusch D.B."/>
            <person name="Kozubal M.A."/>
            <person name="Inskeep W.P."/>
        </authorList>
    </citation>
    <scope>NUCLEOTIDE SEQUENCE [LARGE SCALE GENOMIC DNA]</scope>
    <source>
        <strain evidence="1">BE_D</strain>
    </source>
</reference>
<evidence type="ECO:0000313" key="2">
    <source>
        <dbReference type="Proteomes" id="UP000242015"/>
    </source>
</evidence>